<dbReference type="Gene3D" id="3.90.190.10">
    <property type="entry name" value="Protein tyrosine phosphatase superfamily"/>
    <property type="match status" value="1"/>
</dbReference>
<dbReference type="SUPFAM" id="SSF52799">
    <property type="entry name" value="(Phosphotyrosine protein) phosphatases II"/>
    <property type="match status" value="1"/>
</dbReference>
<dbReference type="RefSeq" id="XP_021883887.1">
    <property type="nucleotide sequence ID" value="XM_022023344.1"/>
</dbReference>
<dbReference type="InterPro" id="IPR020422">
    <property type="entry name" value="TYR_PHOSPHATASE_DUAL_dom"/>
</dbReference>
<dbReference type="Pfam" id="PF00782">
    <property type="entry name" value="DSPc"/>
    <property type="match status" value="1"/>
</dbReference>
<organism evidence="5 6">
    <name type="scientific">Lobosporangium transversale</name>
    <dbReference type="NCBI Taxonomy" id="64571"/>
    <lineage>
        <taxon>Eukaryota</taxon>
        <taxon>Fungi</taxon>
        <taxon>Fungi incertae sedis</taxon>
        <taxon>Mucoromycota</taxon>
        <taxon>Mortierellomycotina</taxon>
        <taxon>Mortierellomycetes</taxon>
        <taxon>Mortierellales</taxon>
        <taxon>Mortierellaceae</taxon>
        <taxon>Lobosporangium</taxon>
    </lineage>
</organism>
<dbReference type="InParanoid" id="A0A1Y2GZ89"/>
<dbReference type="GeneID" id="33565188"/>
<dbReference type="PANTHER" id="PTHR46274:SF6">
    <property type="entry name" value="TYR_PHOSPHATASE_2 DOMAIN-CONTAINING PROTEIN"/>
    <property type="match status" value="1"/>
</dbReference>
<feature type="domain" description="Tyrosine specific protein phosphatases" evidence="4">
    <location>
        <begin position="187"/>
        <end position="240"/>
    </location>
</feature>
<dbReference type="PANTHER" id="PTHR46274">
    <property type="entry name" value="PHOSPHATIDYLINOSITOL PHOSPHATASE"/>
    <property type="match status" value="1"/>
</dbReference>
<evidence type="ECO:0000313" key="6">
    <source>
        <dbReference type="Proteomes" id="UP000193648"/>
    </source>
</evidence>
<dbReference type="AlphaFoldDB" id="A0A1Y2GZ89"/>
<keyword evidence="2" id="KW-0904">Protein phosphatase</keyword>
<keyword evidence="6" id="KW-1185">Reference proteome</keyword>
<dbReference type="GO" id="GO:0004721">
    <property type="term" value="F:phosphoprotein phosphatase activity"/>
    <property type="evidence" value="ECO:0007669"/>
    <property type="project" value="UniProtKB-KW"/>
</dbReference>
<dbReference type="InterPro" id="IPR000387">
    <property type="entry name" value="Tyr_Pase_dom"/>
</dbReference>
<evidence type="ECO:0000256" key="2">
    <source>
        <dbReference type="ARBA" id="ARBA00022912"/>
    </source>
</evidence>
<dbReference type="InterPro" id="IPR000340">
    <property type="entry name" value="Dual-sp_phosphatase_cat-dom"/>
</dbReference>
<dbReference type="PROSITE" id="PS50056">
    <property type="entry name" value="TYR_PHOSPHATASE_2"/>
    <property type="match status" value="1"/>
</dbReference>
<gene>
    <name evidence="5" type="ORF">BCR41DRAFT_348708</name>
</gene>
<comment type="caution">
    <text evidence="5">The sequence shown here is derived from an EMBL/GenBank/DDBJ whole genome shotgun (WGS) entry which is preliminary data.</text>
</comment>
<accession>A0A1Y2GZ89</accession>
<name>A0A1Y2GZ89_9FUNG</name>
<evidence type="ECO:0000259" key="4">
    <source>
        <dbReference type="PROSITE" id="PS50056"/>
    </source>
</evidence>
<dbReference type="InterPro" id="IPR016130">
    <property type="entry name" value="Tyr_Pase_AS"/>
</dbReference>
<reference evidence="5 6" key="1">
    <citation type="submission" date="2016-07" db="EMBL/GenBank/DDBJ databases">
        <title>Pervasive Adenine N6-methylation of Active Genes in Fungi.</title>
        <authorList>
            <consortium name="DOE Joint Genome Institute"/>
            <person name="Mondo S.J."/>
            <person name="Dannebaum R.O."/>
            <person name="Kuo R.C."/>
            <person name="Labutti K."/>
            <person name="Haridas S."/>
            <person name="Kuo A."/>
            <person name="Salamov A."/>
            <person name="Ahrendt S.R."/>
            <person name="Lipzen A."/>
            <person name="Sullivan W."/>
            <person name="Andreopoulos W.B."/>
            <person name="Clum A."/>
            <person name="Lindquist E."/>
            <person name="Daum C."/>
            <person name="Ramamoorthy G.K."/>
            <person name="Gryganskyi A."/>
            <person name="Culley D."/>
            <person name="Magnuson J.K."/>
            <person name="James T.Y."/>
            <person name="O'Malley M.A."/>
            <person name="Stajich J.E."/>
            <person name="Spatafora J.W."/>
            <person name="Visel A."/>
            <person name="Grigoriev I.V."/>
        </authorList>
    </citation>
    <scope>NUCLEOTIDE SEQUENCE [LARGE SCALE GENOMIC DNA]</scope>
    <source>
        <strain evidence="5 6">NRRL 3116</strain>
    </source>
</reference>
<dbReference type="InterPro" id="IPR029021">
    <property type="entry name" value="Prot-tyrosine_phosphatase-like"/>
</dbReference>
<dbReference type="EMBL" id="MCFF01000008">
    <property type="protein sequence ID" value="ORZ24906.1"/>
    <property type="molecule type" value="Genomic_DNA"/>
</dbReference>
<evidence type="ECO:0000256" key="1">
    <source>
        <dbReference type="ARBA" id="ARBA00022801"/>
    </source>
</evidence>
<dbReference type="OrthoDB" id="273181at2759"/>
<proteinExistence type="predicted"/>
<dbReference type="Proteomes" id="UP000193648">
    <property type="component" value="Unassembled WGS sequence"/>
</dbReference>
<dbReference type="SMART" id="SM00195">
    <property type="entry name" value="DSPc"/>
    <property type="match status" value="1"/>
</dbReference>
<dbReference type="STRING" id="64571.A0A1Y2GZ89"/>
<protein>
    <submittedName>
        <fullName evidence="5">Protein-tyrosine phosphatase-like protein</fullName>
    </submittedName>
</protein>
<dbReference type="PROSITE" id="PS00383">
    <property type="entry name" value="TYR_PHOSPHATASE_1"/>
    <property type="match status" value="1"/>
</dbReference>
<feature type="region of interest" description="Disordered" evidence="3">
    <location>
        <begin position="47"/>
        <end position="67"/>
    </location>
</feature>
<sequence>MDIKVLHPTNHIMPATEEVAIAEATSATSMTETLGTIIVPEEVDAADEDKDKLPPNGPFQGDGADPSQAAVLIPARSTLAWMTYTISLNYNRLATSVLSPVTHWHWHDPIPHSSLILGAVPSSHLLRQLRQYHQVGGIVNMCAEFEGYLKAMQELDLVQCWVPTLDFHTPTVESIWIGVRFIEKYEKQWVQNIKLESNHRRIYLHCKAGRGRSATVALCWLVFSYKLTPLQAQHVLLKARAQVDKNIYLHPEVISFDEQVKDLEKESIITRKEWPGH</sequence>
<evidence type="ECO:0000256" key="3">
    <source>
        <dbReference type="SAM" id="MobiDB-lite"/>
    </source>
</evidence>
<keyword evidence="1" id="KW-0378">Hydrolase</keyword>
<evidence type="ECO:0000313" key="5">
    <source>
        <dbReference type="EMBL" id="ORZ24906.1"/>
    </source>
</evidence>